<evidence type="ECO:0000313" key="2">
    <source>
        <dbReference type="Proteomes" id="UP000008820"/>
    </source>
</evidence>
<dbReference type="Pfam" id="PF12044">
    <property type="entry name" value="Metallopep"/>
    <property type="match status" value="1"/>
</dbReference>
<dbReference type="InParanoid" id="A0A1S4F8B6"/>
<dbReference type="VEuPathDB" id="VectorBase:AAEL004576"/>
<evidence type="ECO:0000313" key="1">
    <source>
        <dbReference type="EnsemblMetazoa" id="AAEL004576-PA"/>
    </source>
</evidence>
<dbReference type="EnsemblMetazoa" id="AAEL004576-RA">
    <property type="protein sequence ID" value="AAEL004576-PA"/>
    <property type="gene ID" value="AAEL004576"/>
</dbReference>
<dbReference type="PANTHER" id="PTHR21054">
    <property type="entry name" value="ZINC METALLOPROTEINASE-RELATED"/>
    <property type="match status" value="1"/>
</dbReference>
<dbReference type="AlphaFoldDB" id="A0A1S4F8B6"/>
<accession>A0A1S4F8B6</accession>
<sequence length="474" mass="54457">MCNLSHSIESINVTDNEKFTYPIVLLKGVIVNRCPEGELKLQIDNCDWPASKDVRFINDKRGQFKVIFRLKHGENRVLIEYCNHSMEVHLFYEGSENPYSITPLYIICSGHDGRYQSDTDENDIGNACHKISLGIELVQSLYAEKLSEKGWGRKTFTISGRCVPFHSSLPVEDSKRMSDQQLWNFFAKEILQSDFFLTDKQKFIGFISSTYYEGISDNDFSYENIKRRTTGNAALGGGGLALFGTGCLYTWPNRLEDIVPAFLNIKQVDRALMMDDSNYRYTYGGCYATTIGSVCHEMGHIFDLGHTKDGIMGPDLDHINRVFTLISNTEDLPDRIVGRHAPDRKPLNRKLTQIKRPGEFLRKYQQQKESDVTFFADNCAITLQLHKWFNYGLSTNENNCDTRLSFNFVTRHVTSVNSTLKLIELRDREDGMLRNYWSFLDSDTECFQVPDQIRLEGLTLFVIDNFGNILKQDL</sequence>
<organism evidence="1 2">
    <name type="scientific">Aedes aegypti</name>
    <name type="common">Yellowfever mosquito</name>
    <name type="synonym">Culex aegypti</name>
    <dbReference type="NCBI Taxonomy" id="7159"/>
    <lineage>
        <taxon>Eukaryota</taxon>
        <taxon>Metazoa</taxon>
        <taxon>Ecdysozoa</taxon>
        <taxon>Arthropoda</taxon>
        <taxon>Hexapoda</taxon>
        <taxon>Insecta</taxon>
        <taxon>Pterygota</taxon>
        <taxon>Neoptera</taxon>
        <taxon>Endopterygota</taxon>
        <taxon>Diptera</taxon>
        <taxon>Nematocera</taxon>
        <taxon>Culicoidea</taxon>
        <taxon>Culicidae</taxon>
        <taxon>Culicinae</taxon>
        <taxon>Aedini</taxon>
        <taxon>Aedes</taxon>
        <taxon>Stegomyia</taxon>
    </lineage>
</organism>
<dbReference type="InterPro" id="IPR021917">
    <property type="entry name" value="Unchr_Zn-peptidase-like"/>
</dbReference>
<gene>
    <name evidence="1" type="primary">5565047</name>
</gene>
<dbReference type="OrthoDB" id="74460at2759"/>
<keyword evidence="2" id="KW-1185">Reference proteome</keyword>
<dbReference type="Proteomes" id="UP000008820">
    <property type="component" value="Chromosome 1"/>
</dbReference>
<name>A0A1S4F8B6_AEDAE</name>
<reference evidence="1" key="2">
    <citation type="submission" date="2020-05" db="UniProtKB">
        <authorList>
            <consortium name="EnsemblMetazoa"/>
        </authorList>
    </citation>
    <scope>IDENTIFICATION</scope>
    <source>
        <strain evidence="1">LVP_AGWG</strain>
    </source>
</reference>
<protein>
    <submittedName>
        <fullName evidence="1">Uncharacterized protein</fullName>
    </submittedName>
</protein>
<reference evidence="1 2" key="1">
    <citation type="submission" date="2017-06" db="EMBL/GenBank/DDBJ databases">
        <title>Aedes aegypti genome working group (AGWG) sequencing and assembly.</title>
        <authorList>
            <consortium name="Aedes aegypti Genome Working Group (AGWG)"/>
            <person name="Matthews B.J."/>
        </authorList>
    </citation>
    <scope>NUCLEOTIDE SEQUENCE [LARGE SCALE GENOMIC DNA]</scope>
    <source>
        <strain evidence="1 2">LVP_AGWG</strain>
    </source>
</reference>
<dbReference type="InterPro" id="IPR053002">
    <property type="entry name" value="Metalloproteinase_M10B"/>
</dbReference>
<dbReference type="PANTHER" id="PTHR21054:SF2">
    <property type="entry name" value="MIP04191P"/>
    <property type="match status" value="1"/>
</dbReference>
<proteinExistence type="predicted"/>